<dbReference type="InterPro" id="IPR036086">
    <property type="entry name" value="ParB/Sulfiredoxin_sf"/>
</dbReference>
<keyword evidence="3" id="KW-1185">Reference proteome</keyword>
<organism evidence="2 3">
    <name type="scientific">Brucella haematophila</name>
    <dbReference type="NCBI Taxonomy" id="419474"/>
    <lineage>
        <taxon>Bacteria</taxon>
        <taxon>Pseudomonadati</taxon>
        <taxon>Pseudomonadota</taxon>
        <taxon>Alphaproteobacteria</taxon>
        <taxon>Hyphomicrobiales</taxon>
        <taxon>Brucellaceae</taxon>
        <taxon>Brucella/Ochrobactrum group</taxon>
        <taxon>Brucella</taxon>
    </lineage>
</organism>
<accession>A0ABX1DRB3</accession>
<sequence>MAGFICSSACRHVPDRSRDGRKRWLFDKTGFHAMREPSGFLSIQSPDSSLPCRVAGCAHPSALGIAEAIPVRMGAASPNAENKEIPAMSTQQNFLQIPLAKLAVSPLNVRTTDAENVDDLIASIPVHGLLQSLVIVPAEKDGHYHVIAGGRRLRALQTLAKKQAA</sequence>
<dbReference type="Proteomes" id="UP000704467">
    <property type="component" value="Unassembled WGS sequence"/>
</dbReference>
<dbReference type="InterPro" id="IPR050336">
    <property type="entry name" value="Chromosome_partition/occlusion"/>
</dbReference>
<reference evidence="2 3" key="1">
    <citation type="submission" date="2020-03" db="EMBL/GenBank/DDBJ databases">
        <title>Whole genome sequencing of clinical and environmental type strains of Ochrobactrum.</title>
        <authorList>
            <person name="Dharne M."/>
        </authorList>
    </citation>
    <scope>NUCLEOTIDE SEQUENCE [LARGE SCALE GENOMIC DNA]</scope>
    <source>
        <strain evidence="2 3">CIP 109452</strain>
    </source>
</reference>
<comment type="caution">
    <text evidence="2">The sequence shown here is derived from an EMBL/GenBank/DDBJ whole genome shotgun (WGS) entry which is preliminary data.</text>
</comment>
<gene>
    <name evidence="2" type="ORF">HED55_27260</name>
</gene>
<dbReference type="CDD" id="cd16406">
    <property type="entry name" value="ParB_N_like"/>
    <property type="match status" value="1"/>
</dbReference>
<feature type="domain" description="ParB-like N-terminal" evidence="1">
    <location>
        <begin position="95"/>
        <end position="164"/>
    </location>
</feature>
<dbReference type="Gene3D" id="3.90.1530.30">
    <property type="match status" value="1"/>
</dbReference>
<evidence type="ECO:0000313" key="3">
    <source>
        <dbReference type="Proteomes" id="UP000704467"/>
    </source>
</evidence>
<dbReference type="InterPro" id="IPR003115">
    <property type="entry name" value="ParB_N"/>
</dbReference>
<dbReference type="EMBL" id="JAAVLN010000006">
    <property type="protein sequence ID" value="NKC05475.1"/>
    <property type="molecule type" value="Genomic_DNA"/>
</dbReference>
<dbReference type="SMART" id="SM00470">
    <property type="entry name" value="ParB"/>
    <property type="match status" value="1"/>
</dbReference>
<dbReference type="PANTHER" id="PTHR33375:SF7">
    <property type="entry name" value="CHROMOSOME 2-PARTITIONING PROTEIN PARB-RELATED"/>
    <property type="match status" value="1"/>
</dbReference>
<evidence type="ECO:0000313" key="2">
    <source>
        <dbReference type="EMBL" id="NKC05475.1"/>
    </source>
</evidence>
<name>A0ABX1DRB3_9HYPH</name>
<protein>
    <submittedName>
        <fullName evidence="2">ParB N-terminal domain-containing protein</fullName>
    </submittedName>
</protein>
<dbReference type="SUPFAM" id="SSF110849">
    <property type="entry name" value="ParB/Sulfiredoxin"/>
    <property type="match status" value="1"/>
</dbReference>
<dbReference type="Pfam" id="PF02195">
    <property type="entry name" value="ParB_N"/>
    <property type="match status" value="1"/>
</dbReference>
<proteinExistence type="predicted"/>
<dbReference type="PANTHER" id="PTHR33375">
    <property type="entry name" value="CHROMOSOME-PARTITIONING PROTEIN PARB-RELATED"/>
    <property type="match status" value="1"/>
</dbReference>
<evidence type="ECO:0000259" key="1">
    <source>
        <dbReference type="SMART" id="SM00470"/>
    </source>
</evidence>